<dbReference type="EMBL" id="QWLN02002607">
    <property type="protein sequence ID" value="TEA40698.1"/>
    <property type="molecule type" value="Genomic_DNA"/>
</dbReference>
<evidence type="ECO:0000313" key="2">
    <source>
        <dbReference type="Proteomes" id="UP000295264"/>
    </source>
</evidence>
<dbReference type="AlphaFoldDB" id="A0A484GYL3"/>
<organism evidence="1 2">
    <name type="scientific">Sousa chinensis</name>
    <name type="common">Indo-pacific humpbacked dolphin</name>
    <name type="synonym">Steno chinensis</name>
    <dbReference type="NCBI Taxonomy" id="103600"/>
    <lineage>
        <taxon>Eukaryota</taxon>
        <taxon>Metazoa</taxon>
        <taxon>Chordata</taxon>
        <taxon>Craniata</taxon>
        <taxon>Vertebrata</taxon>
        <taxon>Euteleostomi</taxon>
        <taxon>Mammalia</taxon>
        <taxon>Eutheria</taxon>
        <taxon>Laurasiatheria</taxon>
        <taxon>Artiodactyla</taxon>
        <taxon>Whippomorpha</taxon>
        <taxon>Cetacea</taxon>
        <taxon>Odontoceti</taxon>
        <taxon>Delphinidae</taxon>
        <taxon>Sousa</taxon>
    </lineage>
</organism>
<protein>
    <submittedName>
        <fullName evidence="1">Uncharacterized protein</fullName>
    </submittedName>
</protein>
<name>A0A484GYL3_SOUCH</name>
<feature type="non-terminal residue" evidence="1">
    <location>
        <position position="81"/>
    </location>
</feature>
<evidence type="ECO:0000313" key="1">
    <source>
        <dbReference type="EMBL" id="TEA40698.1"/>
    </source>
</evidence>
<reference evidence="1 2" key="1">
    <citation type="journal article" date="2018" name="Genomics">
        <title>Molecular footprints of inshore aquatic adaptation in Indo-Pacific humpback dolphin (Sousa chinensis).</title>
        <authorList>
            <person name="Ming Y."/>
            <person name="Jian J."/>
            <person name="Yu F."/>
            <person name="Yu X."/>
            <person name="Wang J."/>
            <person name="Liu W."/>
        </authorList>
    </citation>
    <scope>NUCLEOTIDE SEQUENCE [LARGE SCALE GENOMIC DNA]</scope>
    <source>
        <strain evidence="1">MY-2018</strain>
        <tissue evidence="1">Skin</tissue>
    </source>
</reference>
<keyword evidence="2" id="KW-1185">Reference proteome</keyword>
<comment type="caution">
    <text evidence="1">The sequence shown here is derived from an EMBL/GenBank/DDBJ whole genome shotgun (WGS) entry which is preliminary data.</text>
</comment>
<dbReference type="Proteomes" id="UP000295264">
    <property type="component" value="Unassembled WGS sequence"/>
</dbReference>
<proteinExistence type="predicted"/>
<gene>
    <name evidence="1" type="ORF">DBR06_SOUSAS9410077</name>
</gene>
<sequence>MSYTQMFFRFTINQLVKTDPQTEPFLLRVFSQVTLMVFEEKKTLWRCGLDIDLEKAGGIIRCLYTHCLRALGFISCIPQGK</sequence>
<accession>A0A484GYL3</accession>